<dbReference type="AlphaFoldDB" id="A0A3F2RXZ2"/>
<gene>
    <name evidence="9" type="ORF">BBJ29_000989</name>
    <name evidence="10" type="ORF">BBP00_00002195</name>
</gene>
<evidence type="ECO:0000256" key="2">
    <source>
        <dbReference type="ARBA" id="ARBA00022694"/>
    </source>
</evidence>
<dbReference type="InterPro" id="IPR009723">
    <property type="entry name" value="Pop1_N"/>
</dbReference>
<evidence type="ECO:0000256" key="5">
    <source>
        <dbReference type="SAM" id="MobiDB-lite"/>
    </source>
</evidence>
<evidence type="ECO:0000259" key="8">
    <source>
        <dbReference type="Pfam" id="PF22770"/>
    </source>
</evidence>
<evidence type="ECO:0000256" key="4">
    <source>
        <dbReference type="SAM" id="Coils"/>
    </source>
</evidence>
<dbReference type="InterPro" id="IPR012590">
    <property type="entry name" value="POPLD_dom"/>
</dbReference>
<evidence type="ECO:0000259" key="6">
    <source>
        <dbReference type="Pfam" id="PF06978"/>
    </source>
</evidence>
<accession>A0A3F2RXZ2</accession>
<dbReference type="GO" id="GO:0001682">
    <property type="term" value="P:tRNA 5'-leader removal"/>
    <property type="evidence" value="ECO:0007669"/>
    <property type="project" value="InterPro"/>
</dbReference>
<feature type="domain" description="POP1 C-terminal" evidence="8">
    <location>
        <begin position="1015"/>
        <end position="1093"/>
    </location>
</feature>
<feature type="compositionally biased region" description="Acidic residues" evidence="5">
    <location>
        <begin position="600"/>
        <end position="611"/>
    </location>
</feature>
<evidence type="ECO:0000313" key="9">
    <source>
        <dbReference type="EMBL" id="RLN50445.1"/>
    </source>
</evidence>
<dbReference type="Pfam" id="PF08170">
    <property type="entry name" value="POPLD"/>
    <property type="match status" value="1"/>
</dbReference>
<protein>
    <recommendedName>
        <fullName evidence="13">Pop1 N-terminal domain-containing protein</fullName>
    </recommendedName>
</protein>
<feature type="region of interest" description="Disordered" evidence="5">
    <location>
        <begin position="595"/>
        <end position="621"/>
    </location>
</feature>
<name>A0A3F2RXZ2_9STRA</name>
<evidence type="ECO:0000256" key="1">
    <source>
        <dbReference type="ARBA" id="ARBA00004123"/>
    </source>
</evidence>
<dbReference type="PANTHER" id="PTHR22731:SF3">
    <property type="entry name" value="RIBONUCLEASES P_MRP PROTEIN SUBUNIT POP1"/>
    <property type="match status" value="1"/>
</dbReference>
<keyword evidence="2" id="KW-0819">tRNA processing</keyword>
<proteinExistence type="predicted"/>
<dbReference type="Pfam" id="PF06978">
    <property type="entry name" value="POP1_N"/>
    <property type="match status" value="1"/>
</dbReference>
<evidence type="ECO:0000256" key="3">
    <source>
        <dbReference type="ARBA" id="ARBA00023242"/>
    </source>
</evidence>
<comment type="subcellular location">
    <subcellularLocation>
        <location evidence="1">Nucleus</location>
    </subcellularLocation>
</comment>
<keyword evidence="4" id="KW-0175">Coiled coil</keyword>
<evidence type="ECO:0008006" key="13">
    <source>
        <dbReference type="Google" id="ProtNLM"/>
    </source>
</evidence>
<feature type="compositionally biased region" description="Basic residues" evidence="5">
    <location>
        <begin position="341"/>
        <end position="357"/>
    </location>
</feature>
<evidence type="ECO:0000313" key="12">
    <source>
        <dbReference type="Proteomes" id="UP000284657"/>
    </source>
</evidence>
<dbReference type="GO" id="GO:0000172">
    <property type="term" value="C:ribonuclease MRP complex"/>
    <property type="evidence" value="ECO:0007669"/>
    <property type="project" value="InterPro"/>
</dbReference>
<feature type="domain" description="POPLD" evidence="7">
    <location>
        <begin position="813"/>
        <end position="904"/>
    </location>
</feature>
<dbReference type="EMBL" id="MBDO02000036">
    <property type="protein sequence ID" value="RLN66441.1"/>
    <property type="molecule type" value="Genomic_DNA"/>
</dbReference>
<organism evidence="10 11">
    <name type="scientific">Phytophthora kernoviae</name>
    <dbReference type="NCBI Taxonomy" id="325452"/>
    <lineage>
        <taxon>Eukaryota</taxon>
        <taxon>Sar</taxon>
        <taxon>Stramenopiles</taxon>
        <taxon>Oomycota</taxon>
        <taxon>Peronosporomycetes</taxon>
        <taxon>Peronosporales</taxon>
        <taxon>Peronosporaceae</taxon>
        <taxon>Phytophthora</taxon>
    </lineage>
</organism>
<feature type="coiled-coil region" evidence="4">
    <location>
        <begin position="61"/>
        <end position="95"/>
    </location>
</feature>
<feature type="region of interest" description="Disordered" evidence="5">
    <location>
        <begin position="339"/>
        <end position="394"/>
    </location>
</feature>
<dbReference type="Proteomes" id="UP000284657">
    <property type="component" value="Unassembled WGS sequence"/>
</dbReference>
<dbReference type="GO" id="GO:0005655">
    <property type="term" value="C:nucleolar ribonuclease P complex"/>
    <property type="evidence" value="ECO:0007669"/>
    <property type="project" value="InterPro"/>
</dbReference>
<keyword evidence="3" id="KW-0539">Nucleus</keyword>
<dbReference type="OrthoDB" id="442863at2759"/>
<sequence>MTDKSKMKLHLGRYLYPREHLRLHLLEDLGGHQGQILELVSDTRRAQLESRMKLAVRSLGREAMRHKLETLMSRALRAEQNMRVAQLETERIRRERDATCEQLEKVLSSHAIKYHALGATGGVPGILKRGTTLSNGSRMVSGQLLLLQVLYEEAQDPEDPDDIFCVHVIAYEPRSAQDDFLTFHLRDVQRLVPNHNSYLAQHSELWDGELLLDITMDDPETQHHFHRVLNESQLTKLVTRLVRDGALEDGEIEANSTREERESAALQVKYGIATTLHRPLCKLVHCDEIERTSEMAGLGPRVLQVLEFASTRAPELQALHELSQHDQVVTAMDAKVETQKNQRRRRANAFKSHKMPQRLRATPKSTVKGSERCRQHERRSHKLLQSRSWPQEGAPERPVWLSSHLWHAKRMNMTPKFGHMLAAQRADKSVSSALQAVRKKATLHDASYYGVIELFGLPQVILEALQLVSDPDGSDFHGLRFLAGDQEGHSMLYHEGQFPKGAIAPVNFMWRPLKADYVEEEFKLHDEWQSTKRQLWLWVHPAAYMEAATAIAGACQTVVREGEEGVQMLDRRGHLCRLKLRGRLADELVASLAKSQELKNDEEDQDMEDGAESDHDDGFLENETVSICKSSNRRNLLRDLRKAGKRTKSDEVVDAMYSVAVKDPRLARWRDGKLYHPSEPAEANLSLLHEPPGTALPEVGKGVIESPLSGLTLSSQGKNAEEPESELILKELQALLSWTTNSPNTDSSEDFNYPHLAASLERNFLQDHKLNEGIFRQRKEGKIVNGPKISSVEPHLLHLVVIRKRQPYPHTSGWDIICPPASVPSLLKALVFGGALVVGLEEDAALSTVLHQPSFPCDYPDTQAGITYWEALASDLDAEQLKKPKSKRFNFTKHGVMSPFQPQWGSLFRAQIPACDSEESIAADEAACVLRRGKYMEPFCFYRPKNVTGDSAASSSVKSIVPVPMPTLVRVVVVMPRRGNVVANAMIYAPSDEDREQFYSDSSWQGCNIELNKKNKVKGSKTDERSLIGYVTSAVYDRPKAAFRAVGFCACEPLQQLFLASQGEKKNKKGHHALAMLRTPQGRMVRPVLVRVEV</sequence>
<dbReference type="PANTHER" id="PTHR22731">
    <property type="entry name" value="RIBONUCLEASES P/MRP PROTEIN SUBUNIT POP1"/>
    <property type="match status" value="1"/>
</dbReference>
<dbReference type="EMBL" id="MBAD02002026">
    <property type="protein sequence ID" value="RLN50445.1"/>
    <property type="molecule type" value="Genomic_DNA"/>
</dbReference>
<feature type="compositionally biased region" description="Basic residues" evidence="5">
    <location>
        <begin position="375"/>
        <end position="384"/>
    </location>
</feature>
<feature type="domain" description="Pop1 N-terminal" evidence="6">
    <location>
        <begin position="399"/>
        <end position="454"/>
    </location>
</feature>
<comment type="caution">
    <text evidence="10">The sequence shown here is derived from an EMBL/GenBank/DDBJ whole genome shotgun (WGS) entry which is preliminary data.</text>
</comment>
<dbReference type="InterPro" id="IPR055079">
    <property type="entry name" value="POP1_C"/>
</dbReference>
<dbReference type="Proteomes" id="UP000277300">
    <property type="component" value="Unassembled WGS sequence"/>
</dbReference>
<dbReference type="Pfam" id="PF22770">
    <property type="entry name" value="POP1_C"/>
    <property type="match status" value="1"/>
</dbReference>
<evidence type="ECO:0000259" key="7">
    <source>
        <dbReference type="Pfam" id="PF08170"/>
    </source>
</evidence>
<dbReference type="InterPro" id="IPR039182">
    <property type="entry name" value="Pop1"/>
</dbReference>
<evidence type="ECO:0000313" key="10">
    <source>
        <dbReference type="EMBL" id="RLN66441.1"/>
    </source>
</evidence>
<evidence type="ECO:0000313" key="11">
    <source>
        <dbReference type="Proteomes" id="UP000277300"/>
    </source>
</evidence>
<reference evidence="11 12" key="1">
    <citation type="submission" date="2018-07" db="EMBL/GenBank/DDBJ databases">
        <title>Genome sequencing of oomycete isolates from Chile give support for New Zealand origin for Phytophthora kernoviae and make available the first Nothophytophthora sp. genome.</title>
        <authorList>
            <person name="Studholme D.J."/>
            <person name="Sanfuentes E."/>
            <person name="Panda P."/>
            <person name="Hill R."/>
            <person name="Sambles C."/>
            <person name="Grant M."/>
            <person name="Williams N.M."/>
            <person name="Mcdougal R.L."/>
        </authorList>
    </citation>
    <scope>NUCLEOTIDE SEQUENCE [LARGE SCALE GENOMIC DNA]</scope>
    <source>
        <strain evidence="10">Chile6</strain>
        <strain evidence="9">Chile7</strain>
    </source>
</reference>